<name>A0ABX0ZPR1_9ACTN</name>
<organism evidence="2 3">
    <name type="scientific">Actinacidiphila epipremni</name>
    <dbReference type="NCBI Taxonomy" id="2053013"/>
    <lineage>
        <taxon>Bacteria</taxon>
        <taxon>Bacillati</taxon>
        <taxon>Actinomycetota</taxon>
        <taxon>Actinomycetes</taxon>
        <taxon>Kitasatosporales</taxon>
        <taxon>Streptomycetaceae</taxon>
        <taxon>Actinacidiphila</taxon>
    </lineage>
</organism>
<gene>
    <name evidence="2" type="ORF">HCN08_15475</name>
</gene>
<proteinExistence type="predicted"/>
<comment type="caution">
    <text evidence="2">The sequence shown here is derived from an EMBL/GenBank/DDBJ whole genome shotgun (WGS) entry which is preliminary data.</text>
</comment>
<keyword evidence="3" id="KW-1185">Reference proteome</keyword>
<sequence>MVDGLCRGCRQEQEGRVIAPEPGAGRPTSSGLDGVPCDRPALPTRPVCRVHRAQQVALADAAGA</sequence>
<reference evidence="2 3" key="1">
    <citation type="submission" date="2020-03" db="EMBL/GenBank/DDBJ databases">
        <title>WGS of actinomycetes isolated from Thailand.</title>
        <authorList>
            <person name="Thawai C."/>
        </authorList>
    </citation>
    <scope>NUCLEOTIDE SEQUENCE [LARGE SCALE GENOMIC DNA]</scope>
    <source>
        <strain evidence="2 3">PRB2-1</strain>
    </source>
</reference>
<accession>A0ABX0ZPR1</accession>
<dbReference type="EMBL" id="JAATEJ010000010">
    <property type="protein sequence ID" value="NJP44782.1"/>
    <property type="molecule type" value="Genomic_DNA"/>
</dbReference>
<protein>
    <submittedName>
        <fullName evidence="2">Uncharacterized protein</fullName>
    </submittedName>
</protein>
<evidence type="ECO:0000313" key="3">
    <source>
        <dbReference type="Proteomes" id="UP000734511"/>
    </source>
</evidence>
<feature type="region of interest" description="Disordered" evidence="1">
    <location>
        <begin position="19"/>
        <end position="38"/>
    </location>
</feature>
<dbReference type="Proteomes" id="UP000734511">
    <property type="component" value="Unassembled WGS sequence"/>
</dbReference>
<evidence type="ECO:0000313" key="2">
    <source>
        <dbReference type="EMBL" id="NJP44782.1"/>
    </source>
</evidence>
<dbReference type="RefSeq" id="WP_167983629.1">
    <property type="nucleotide sequence ID" value="NZ_JAATEJ010000010.1"/>
</dbReference>
<evidence type="ECO:0000256" key="1">
    <source>
        <dbReference type="SAM" id="MobiDB-lite"/>
    </source>
</evidence>